<dbReference type="Gene3D" id="1.20.1280.50">
    <property type="match status" value="1"/>
</dbReference>
<evidence type="ECO:0000313" key="2">
    <source>
        <dbReference type="EMBL" id="KAL1557362.1"/>
    </source>
</evidence>
<protein>
    <submittedName>
        <fullName evidence="2">F-box protein-like protein</fullName>
    </submittedName>
</protein>
<dbReference type="NCBIfam" id="TIGR01640">
    <property type="entry name" value="F_box_assoc_1"/>
    <property type="match status" value="1"/>
</dbReference>
<dbReference type="SMART" id="SM00256">
    <property type="entry name" value="FBOX"/>
    <property type="match status" value="1"/>
</dbReference>
<dbReference type="Pfam" id="PF12937">
    <property type="entry name" value="F-box-like"/>
    <property type="match status" value="1"/>
</dbReference>
<dbReference type="Proteomes" id="UP001567538">
    <property type="component" value="Unassembled WGS sequence"/>
</dbReference>
<gene>
    <name evidence="2" type="ORF">AAHA92_07949</name>
</gene>
<name>A0ABD1HLN0_SALDI</name>
<evidence type="ECO:0000259" key="1">
    <source>
        <dbReference type="PROSITE" id="PS50181"/>
    </source>
</evidence>
<dbReference type="SUPFAM" id="SSF50965">
    <property type="entry name" value="Galactose oxidase, central domain"/>
    <property type="match status" value="1"/>
</dbReference>
<sequence length="373" mass="43111">MNQDLFRYLPSELFTDILLRLPLENIASCKRVCKPWLGLIESDAFLKFHLSKSAPALAVSMPTRDSNWFNLFRLGDEREHKHKQDPIIKFNFPQASTIQGSANGLLLLKNPFIDCLYVCNPITREFVELHGRLTGRFCMGDCYGFGVSKISGQHKVVYLNPKYNEFHVYTLETGSSWRSIESASLSFRRCFSSVGALVNGNLYWLVSNDTQNPYICCFDLETEGFSTFSAPVKSNVGMLYTLGGCLCFSDDDPFNGDNVIWLLKETEPIEKCWCEVRHVTKDGPYLDIFVEDYYYGQDFYKRLQPIKIYRNGDMLTLWDESIFLYYSKRRSTLKKIDLFGKMDDDCYYINSVLLTPSFLSLKRNLGMKNVRSF</sequence>
<feature type="domain" description="F-box" evidence="1">
    <location>
        <begin position="3"/>
        <end position="49"/>
    </location>
</feature>
<evidence type="ECO:0000313" key="3">
    <source>
        <dbReference type="Proteomes" id="UP001567538"/>
    </source>
</evidence>
<dbReference type="InterPro" id="IPR036047">
    <property type="entry name" value="F-box-like_dom_sf"/>
</dbReference>
<keyword evidence="3" id="KW-1185">Reference proteome</keyword>
<dbReference type="InterPro" id="IPR017451">
    <property type="entry name" value="F-box-assoc_interact_dom"/>
</dbReference>
<dbReference type="InterPro" id="IPR001810">
    <property type="entry name" value="F-box_dom"/>
</dbReference>
<dbReference type="SUPFAM" id="SSF81383">
    <property type="entry name" value="F-box domain"/>
    <property type="match status" value="1"/>
</dbReference>
<comment type="caution">
    <text evidence="2">The sequence shown here is derived from an EMBL/GenBank/DDBJ whole genome shotgun (WGS) entry which is preliminary data.</text>
</comment>
<accession>A0ABD1HLN0</accession>
<dbReference type="PANTHER" id="PTHR31672:SF13">
    <property type="entry name" value="F-BOX PROTEIN CPR30-LIKE"/>
    <property type="match status" value="1"/>
</dbReference>
<dbReference type="InterPro" id="IPR013187">
    <property type="entry name" value="F-box-assoc_dom_typ3"/>
</dbReference>
<dbReference type="InterPro" id="IPR011043">
    <property type="entry name" value="Gal_Oxase/kelch_b-propeller"/>
</dbReference>
<dbReference type="Pfam" id="PF08268">
    <property type="entry name" value="FBA_3"/>
    <property type="match status" value="1"/>
</dbReference>
<organism evidence="2 3">
    <name type="scientific">Salvia divinorum</name>
    <name type="common">Maria pastora</name>
    <name type="synonym">Diviner's sage</name>
    <dbReference type="NCBI Taxonomy" id="28513"/>
    <lineage>
        <taxon>Eukaryota</taxon>
        <taxon>Viridiplantae</taxon>
        <taxon>Streptophyta</taxon>
        <taxon>Embryophyta</taxon>
        <taxon>Tracheophyta</taxon>
        <taxon>Spermatophyta</taxon>
        <taxon>Magnoliopsida</taxon>
        <taxon>eudicotyledons</taxon>
        <taxon>Gunneridae</taxon>
        <taxon>Pentapetalae</taxon>
        <taxon>asterids</taxon>
        <taxon>lamiids</taxon>
        <taxon>Lamiales</taxon>
        <taxon>Lamiaceae</taxon>
        <taxon>Nepetoideae</taxon>
        <taxon>Mentheae</taxon>
        <taxon>Salviinae</taxon>
        <taxon>Salvia</taxon>
        <taxon>Salvia subgen. Calosphace</taxon>
    </lineage>
</organism>
<dbReference type="PROSITE" id="PS50181">
    <property type="entry name" value="FBOX"/>
    <property type="match status" value="1"/>
</dbReference>
<dbReference type="EMBL" id="JBEAFC010000004">
    <property type="protein sequence ID" value="KAL1557362.1"/>
    <property type="molecule type" value="Genomic_DNA"/>
</dbReference>
<dbReference type="PANTHER" id="PTHR31672">
    <property type="entry name" value="BNACNNG10540D PROTEIN"/>
    <property type="match status" value="1"/>
</dbReference>
<proteinExistence type="predicted"/>
<dbReference type="InterPro" id="IPR050796">
    <property type="entry name" value="SCF_F-box_component"/>
</dbReference>
<reference evidence="2 3" key="1">
    <citation type="submission" date="2024-06" db="EMBL/GenBank/DDBJ databases">
        <title>A chromosome level genome sequence of Diviner's sage (Salvia divinorum).</title>
        <authorList>
            <person name="Ford S.A."/>
            <person name="Ro D.-K."/>
            <person name="Ness R.W."/>
            <person name="Phillips M.A."/>
        </authorList>
    </citation>
    <scope>NUCLEOTIDE SEQUENCE [LARGE SCALE GENOMIC DNA]</scope>
    <source>
        <strain evidence="2">SAF-2024a</strain>
        <tissue evidence="2">Leaf</tissue>
    </source>
</reference>
<dbReference type="AlphaFoldDB" id="A0ABD1HLN0"/>